<dbReference type="CDD" id="cd00198">
    <property type="entry name" value="vWFA"/>
    <property type="match status" value="1"/>
</dbReference>
<protein>
    <recommendedName>
        <fullName evidence="5">VWFA domain-containing protein</fullName>
    </recommendedName>
</protein>
<evidence type="ECO:0008006" key="5">
    <source>
        <dbReference type="Google" id="ProtNLM"/>
    </source>
</evidence>
<evidence type="ECO:0000259" key="3">
    <source>
        <dbReference type="Pfam" id="PF13519"/>
    </source>
</evidence>
<dbReference type="Pfam" id="PF07584">
    <property type="entry name" value="BatA"/>
    <property type="match status" value="1"/>
</dbReference>
<evidence type="ECO:0000259" key="2">
    <source>
        <dbReference type="Pfam" id="PF07584"/>
    </source>
</evidence>
<dbReference type="SUPFAM" id="SSF53300">
    <property type="entry name" value="vWA-like"/>
    <property type="match status" value="1"/>
</dbReference>
<name>A0A381PV41_9ZZZZ</name>
<dbReference type="PANTHER" id="PTHR37464:SF1">
    <property type="entry name" value="BLL2463 PROTEIN"/>
    <property type="match status" value="1"/>
</dbReference>
<keyword evidence="1" id="KW-0472">Membrane</keyword>
<dbReference type="InterPro" id="IPR029062">
    <property type="entry name" value="Class_I_gatase-like"/>
</dbReference>
<reference evidence="4" key="1">
    <citation type="submission" date="2018-05" db="EMBL/GenBank/DDBJ databases">
        <authorList>
            <person name="Lanie J.A."/>
            <person name="Ng W.-L."/>
            <person name="Kazmierczak K.M."/>
            <person name="Andrzejewski T.M."/>
            <person name="Davidsen T.M."/>
            <person name="Wayne K.J."/>
            <person name="Tettelin H."/>
            <person name="Glass J.I."/>
            <person name="Rusch D."/>
            <person name="Podicherti R."/>
            <person name="Tsui H.-C.T."/>
            <person name="Winkler M.E."/>
        </authorList>
    </citation>
    <scope>NUCLEOTIDE SEQUENCE</scope>
</reference>
<dbReference type="Gene3D" id="3.40.50.410">
    <property type="entry name" value="von Willebrand factor, type A domain"/>
    <property type="match status" value="1"/>
</dbReference>
<dbReference type="AlphaFoldDB" id="A0A381PV41"/>
<evidence type="ECO:0000256" key="1">
    <source>
        <dbReference type="SAM" id="Phobius"/>
    </source>
</evidence>
<dbReference type="InterPro" id="IPR024163">
    <property type="entry name" value="Aerotolerance_reg_N"/>
</dbReference>
<dbReference type="InterPro" id="IPR002035">
    <property type="entry name" value="VWF_A"/>
</dbReference>
<dbReference type="PANTHER" id="PTHR37464">
    <property type="entry name" value="BLL2463 PROTEIN"/>
    <property type="match status" value="1"/>
</dbReference>
<evidence type="ECO:0000313" key="4">
    <source>
        <dbReference type="EMBL" id="SUZ69907.1"/>
    </source>
</evidence>
<organism evidence="4">
    <name type="scientific">marine metagenome</name>
    <dbReference type="NCBI Taxonomy" id="408172"/>
    <lineage>
        <taxon>unclassified sequences</taxon>
        <taxon>metagenomes</taxon>
        <taxon>ecological metagenomes</taxon>
    </lineage>
</organism>
<dbReference type="NCBIfam" id="TIGR02226">
    <property type="entry name" value="two_anch"/>
    <property type="match status" value="1"/>
</dbReference>
<feature type="domain" description="VWFA" evidence="3">
    <location>
        <begin position="87"/>
        <end position="188"/>
    </location>
</feature>
<dbReference type="InterPro" id="IPR036465">
    <property type="entry name" value="vWFA_dom_sf"/>
</dbReference>
<dbReference type="EMBL" id="UINC01001074">
    <property type="protein sequence ID" value="SUZ69907.1"/>
    <property type="molecule type" value="Genomic_DNA"/>
</dbReference>
<feature type="domain" description="Aerotolerance regulator N-terminal" evidence="2">
    <location>
        <begin position="1"/>
        <end position="69"/>
    </location>
</feature>
<dbReference type="Pfam" id="PF13519">
    <property type="entry name" value="VWA_2"/>
    <property type="match status" value="1"/>
</dbReference>
<dbReference type="Gene3D" id="3.40.50.880">
    <property type="match status" value="1"/>
</dbReference>
<gene>
    <name evidence="4" type="ORF">METZ01_LOCUS22761</name>
</gene>
<feature type="transmembrane region" description="Helical" evidence="1">
    <location>
        <begin position="49"/>
        <end position="67"/>
    </location>
</feature>
<dbReference type="SUPFAM" id="SSF52317">
    <property type="entry name" value="Class I glutamine amidotransferase-like"/>
    <property type="match status" value="1"/>
</dbReference>
<dbReference type="InterPro" id="IPR011933">
    <property type="entry name" value="Double_TM_dom"/>
</dbReference>
<accession>A0A381PV41</accession>
<keyword evidence="1" id="KW-1133">Transmembrane helix</keyword>
<keyword evidence="1" id="KW-0812">Transmembrane</keyword>
<sequence>MLLGLAALAVPVLIHLTHRERGQVISFPSLMFLERVPYRSMRRQKIRNWPLFLLRCAAFILLILAFARPFFTDTTSLAGTLNGGREIVVLLDRSYSMGYSDRWQQAQVAAQEEINTLGPNDLATLVLFEQNAEIGARSSVNHASVYAAIARAEVGANITRFGPALQLAKSILEQSEFTEREVVLISDFQKNGWTGDEAVSFEEGIRLRPIPIDGTDASNVTITSVAFEREPFSAAEQVTAMARLVNQSDLNVTNLLVALELDGHEVATQLIDIEASGTATVSFDPFIVSEDQLRGTVRISDDALLQDNVFHFTVSSGQLVSVLIVKPDAATLDSSLYLENALAVGNTPTFVTETITVRDLKTDVLEGRSVVILNDTAPFDGPTGNALVNFVGAGGGLLAVLGESVRWTPEASDVLPGSFGTPTARLSSRSNVLGYVDYSHPVFDIFNAPRSGDLSSAQFFQQRPFTVTNPESVLARFADGSVALAERRIGQGHVLVWASTLDSYWNDLALKPVYLPFVHQLVKHLGKYVEPTEWHTTAQLLDVASMYAARGHRLEFGRDDPVAVAPTGARLPITGTDSSVFLELTHQGFYEIHTPGAVVDVPLALAVNADRSESELATLDPQELASSVTGRAVTERLGNLVLHERSPEDAEEQQALWRYLLVAALLLLTAETVLSNQLSQRVR</sequence>
<proteinExistence type="predicted"/>